<name>A0A0A9EW08_ARUDO</name>
<proteinExistence type="predicted"/>
<dbReference type="AlphaFoldDB" id="A0A0A9EW08"/>
<evidence type="ECO:0000313" key="1">
    <source>
        <dbReference type="EMBL" id="JAE00223.1"/>
    </source>
</evidence>
<accession>A0A0A9EW08</accession>
<reference evidence="1" key="1">
    <citation type="submission" date="2014-09" db="EMBL/GenBank/DDBJ databases">
        <authorList>
            <person name="Magalhaes I.L.F."/>
            <person name="Oliveira U."/>
            <person name="Santos F.R."/>
            <person name="Vidigal T.H.D.A."/>
            <person name="Brescovit A.D."/>
            <person name="Santos A.J."/>
        </authorList>
    </citation>
    <scope>NUCLEOTIDE SEQUENCE</scope>
    <source>
        <tissue evidence="1">Shoot tissue taken approximately 20 cm above the soil surface</tissue>
    </source>
</reference>
<protein>
    <submittedName>
        <fullName evidence="1">Uncharacterized protein</fullName>
    </submittedName>
</protein>
<organism evidence="1">
    <name type="scientific">Arundo donax</name>
    <name type="common">Giant reed</name>
    <name type="synonym">Donax arundinaceus</name>
    <dbReference type="NCBI Taxonomy" id="35708"/>
    <lineage>
        <taxon>Eukaryota</taxon>
        <taxon>Viridiplantae</taxon>
        <taxon>Streptophyta</taxon>
        <taxon>Embryophyta</taxon>
        <taxon>Tracheophyta</taxon>
        <taxon>Spermatophyta</taxon>
        <taxon>Magnoliopsida</taxon>
        <taxon>Liliopsida</taxon>
        <taxon>Poales</taxon>
        <taxon>Poaceae</taxon>
        <taxon>PACMAD clade</taxon>
        <taxon>Arundinoideae</taxon>
        <taxon>Arundineae</taxon>
        <taxon>Arundo</taxon>
    </lineage>
</organism>
<reference evidence="1" key="2">
    <citation type="journal article" date="2015" name="Data Brief">
        <title>Shoot transcriptome of the giant reed, Arundo donax.</title>
        <authorList>
            <person name="Barrero R.A."/>
            <person name="Guerrero F.D."/>
            <person name="Moolhuijzen P."/>
            <person name="Goolsby J.A."/>
            <person name="Tidwell J."/>
            <person name="Bellgard S.E."/>
            <person name="Bellgard M.I."/>
        </authorList>
    </citation>
    <scope>NUCLEOTIDE SEQUENCE</scope>
    <source>
        <tissue evidence="1">Shoot tissue taken approximately 20 cm above the soil surface</tissue>
    </source>
</reference>
<dbReference type="EMBL" id="GBRH01197673">
    <property type="protein sequence ID" value="JAE00223.1"/>
    <property type="molecule type" value="Transcribed_RNA"/>
</dbReference>
<sequence length="25" mass="2850">MCSKILFCPVAYLKIILLSHTTLQI</sequence>